<dbReference type="EC" id="2.7.13.3" evidence="2"/>
<dbReference type="SMART" id="SM00091">
    <property type="entry name" value="PAS"/>
    <property type="match status" value="3"/>
</dbReference>
<dbReference type="InterPro" id="IPR003018">
    <property type="entry name" value="GAF"/>
</dbReference>
<reference evidence="10 11" key="1">
    <citation type="journal article" date="2019" name="Int. J. Syst. Evol. Microbiol.">
        <title>The Global Catalogue of Microorganisms (GCM) 10K type strain sequencing project: providing services to taxonomists for standard genome sequencing and annotation.</title>
        <authorList>
            <consortium name="The Broad Institute Genomics Platform"/>
            <consortium name="The Broad Institute Genome Sequencing Center for Infectious Disease"/>
            <person name="Wu L."/>
            <person name="Ma J."/>
        </authorList>
    </citation>
    <scope>NUCLEOTIDE SEQUENCE [LARGE SCALE GENOMIC DNA]</scope>
    <source>
        <strain evidence="10 11">CGMCC 1.12124</strain>
    </source>
</reference>
<keyword evidence="5" id="KW-0418">Kinase</keyword>
<evidence type="ECO:0000313" key="10">
    <source>
        <dbReference type="EMBL" id="MFC5279269.1"/>
    </source>
</evidence>
<gene>
    <name evidence="10" type="ORF">ACFPM1_10965</name>
</gene>
<dbReference type="Gene3D" id="3.30.450.20">
    <property type="entry name" value="PAS domain"/>
    <property type="match status" value="3"/>
</dbReference>
<dbReference type="InterPro" id="IPR029016">
    <property type="entry name" value="GAF-like_dom_sf"/>
</dbReference>
<evidence type="ECO:0000256" key="7">
    <source>
        <dbReference type="ARBA" id="ARBA00023163"/>
    </source>
</evidence>
<dbReference type="InterPro" id="IPR000700">
    <property type="entry name" value="PAS-assoc_C"/>
</dbReference>
<dbReference type="InterPro" id="IPR031803">
    <property type="entry name" value="BAT_GAF/HTH-assoc"/>
</dbReference>
<dbReference type="InterPro" id="IPR000014">
    <property type="entry name" value="PAS"/>
</dbReference>
<dbReference type="SUPFAM" id="SSF55781">
    <property type="entry name" value="GAF domain-like"/>
    <property type="match status" value="2"/>
</dbReference>
<evidence type="ECO:0000256" key="5">
    <source>
        <dbReference type="ARBA" id="ARBA00022777"/>
    </source>
</evidence>
<evidence type="ECO:0000256" key="3">
    <source>
        <dbReference type="ARBA" id="ARBA00022553"/>
    </source>
</evidence>
<dbReference type="Pfam" id="PF00989">
    <property type="entry name" value="PAS"/>
    <property type="match status" value="1"/>
</dbReference>
<accession>A0ABD5R330</accession>
<proteinExistence type="predicted"/>
<evidence type="ECO:0000256" key="6">
    <source>
        <dbReference type="ARBA" id="ARBA00023015"/>
    </source>
</evidence>
<evidence type="ECO:0000256" key="2">
    <source>
        <dbReference type="ARBA" id="ARBA00012438"/>
    </source>
</evidence>
<dbReference type="InterPro" id="IPR013655">
    <property type="entry name" value="PAS_fold_3"/>
</dbReference>
<dbReference type="Pfam" id="PF13185">
    <property type="entry name" value="GAF_2"/>
    <property type="match status" value="2"/>
</dbReference>
<dbReference type="CDD" id="cd00130">
    <property type="entry name" value="PAS"/>
    <property type="match status" value="3"/>
</dbReference>
<name>A0ABD5R330_9EURY</name>
<keyword evidence="11" id="KW-1185">Reference proteome</keyword>
<dbReference type="Gene3D" id="2.10.70.100">
    <property type="match status" value="1"/>
</dbReference>
<dbReference type="InterPro" id="IPR013767">
    <property type="entry name" value="PAS_fold"/>
</dbReference>
<dbReference type="RefSeq" id="WP_256411831.1">
    <property type="nucleotide sequence ID" value="NZ_JANHDM010000006.1"/>
</dbReference>
<dbReference type="Pfam" id="PF15915">
    <property type="entry name" value="BAT"/>
    <property type="match status" value="1"/>
</dbReference>
<keyword evidence="4" id="KW-0808">Transferase</keyword>
<keyword evidence="6" id="KW-0805">Transcription regulation</keyword>
<dbReference type="GO" id="GO:0004673">
    <property type="term" value="F:protein histidine kinase activity"/>
    <property type="evidence" value="ECO:0007669"/>
    <property type="project" value="UniProtKB-EC"/>
</dbReference>
<dbReference type="AlphaFoldDB" id="A0ABD5R330"/>
<dbReference type="SMART" id="SM00086">
    <property type="entry name" value="PAC"/>
    <property type="match status" value="3"/>
</dbReference>
<dbReference type="Pfam" id="PF04967">
    <property type="entry name" value="HTH_10"/>
    <property type="match status" value="1"/>
</dbReference>
<dbReference type="PROSITE" id="PS50112">
    <property type="entry name" value="PAS"/>
    <property type="match status" value="2"/>
</dbReference>
<dbReference type="SMART" id="SM00065">
    <property type="entry name" value="GAF"/>
    <property type="match status" value="2"/>
</dbReference>
<dbReference type="EMBL" id="JBHSKY010000008">
    <property type="protein sequence ID" value="MFC5279269.1"/>
    <property type="molecule type" value="Genomic_DNA"/>
</dbReference>
<dbReference type="NCBIfam" id="TIGR00229">
    <property type="entry name" value="sensory_box"/>
    <property type="match status" value="3"/>
</dbReference>
<dbReference type="PROSITE" id="PS50113">
    <property type="entry name" value="PAC"/>
    <property type="match status" value="1"/>
</dbReference>
<dbReference type="InterPro" id="IPR035965">
    <property type="entry name" value="PAS-like_dom_sf"/>
</dbReference>
<evidence type="ECO:0000256" key="1">
    <source>
        <dbReference type="ARBA" id="ARBA00000085"/>
    </source>
</evidence>
<comment type="caution">
    <text evidence="10">The sequence shown here is derived from an EMBL/GenBank/DDBJ whole genome shotgun (WGS) entry which is preliminary data.</text>
</comment>
<dbReference type="InterPro" id="IPR052162">
    <property type="entry name" value="Sensor_kinase/Photoreceptor"/>
</dbReference>
<evidence type="ECO:0000259" key="8">
    <source>
        <dbReference type="PROSITE" id="PS50112"/>
    </source>
</evidence>
<dbReference type="PANTHER" id="PTHR43304">
    <property type="entry name" value="PHYTOCHROME-LIKE PROTEIN CPH1"/>
    <property type="match status" value="1"/>
</dbReference>
<keyword evidence="3" id="KW-0597">Phosphoprotein</keyword>
<dbReference type="Gene3D" id="3.30.450.40">
    <property type="match status" value="2"/>
</dbReference>
<dbReference type="Pfam" id="PF13426">
    <property type="entry name" value="PAS_9"/>
    <property type="match status" value="1"/>
</dbReference>
<protein>
    <recommendedName>
        <fullName evidence="2">histidine kinase</fullName>
        <ecNumber evidence="2">2.7.13.3</ecNumber>
    </recommendedName>
</protein>
<feature type="domain" description="PAC" evidence="9">
    <location>
        <begin position="88"/>
        <end position="141"/>
    </location>
</feature>
<dbReference type="InterPro" id="IPR007050">
    <property type="entry name" value="HTH_bacterioopsin"/>
</dbReference>
<dbReference type="InterPro" id="IPR001610">
    <property type="entry name" value="PAC"/>
</dbReference>
<dbReference type="PANTHER" id="PTHR43304:SF1">
    <property type="entry name" value="PAC DOMAIN-CONTAINING PROTEIN"/>
    <property type="match status" value="1"/>
</dbReference>
<organism evidence="10 11">
    <name type="scientific">Halorubrum rubrum</name>
    <dbReference type="NCBI Taxonomy" id="1126240"/>
    <lineage>
        <taxon>Archaea</taxon>
        <taxon>Methanobacteriati</taxon>
        <taxon>Methanobacteriota</taxon>
        <taxon>Stenosarchaea group</taxon>
        <taxon>Halobacteria</taxon>
        <taxon>Halobacteriales</taxon>
        <taxon>Haloferacaceae</taxon>
        <taxon>Halorubrum</taxon>
    </lineage>
</organism>
<keyword evidence="7" id="KW-0804">Transcription</keyword>
<comment type="catalytic activity">
    <reaction evidence="1">
        <text>ATP + protein L-histidine = ADP + protein N-phospho-L-histidine.</text>
        <dbReference type="EC" id="2.7.13.3"/>
    </reaction>
</comment>
<feature type="domain" description="PAS" evidence="8">
    <location>
        <begin position="261"/>
        <end position="332"/>
    </location>
</feature>
<dbReference type="SUPFAM" id="SSF55785">
    <property type="entry name" value="PYP-like sensor domain (PAS domain)"/>
    <property type="match status" value="3"/>
</dbReference>
<dbReference type="Proteomes" id="UP001596118">
    <property type="component" value="Unassembled WGS sequence"/>
</dbReference>
<sequence length="949" mass="105234">MNSSDGGGTSRDNSLRSRHLQEVEAIADLGSWYTDLERGETDWSQMAREIFGVSPAEGSFGHEDVPVLVASRHEDVVRQKRNAVSKGEPFDIEYQIEVDGSTKWIHERAELKRDDDGVPVEAIGVLRDVTDRKDRERDRDLFRNLIDEASDGIFVIDSHTSAILDVNETACQLLGYDREELSSLSVPDINPDFSAEMWNSFAATVRENGTDVIEGEHRRKDGSTFPVEIRISHVDLNQAYHVATVRDITERKERERQLKATRKRYQTLIDDAPVPIFVADADTGELVEANAAAAELRNQPRDEIIGLHQTALHPDEEAKRYQELFEYHVENQETIKEFEDGTPVSLTTVGGDRIPVAISTSIVSLDGRTLIHGIFREISEQRRYENALTGINTAARDLLQAETAAGIAQIVVDASTDVLDASGSGVCLYDDHAGQLVPTAYSESLDDILDDIPRFSPGDSVAWRVFTDQEQVRLDDVRTTEDVYNAGTPIRSELLIPLGEHGVFLIGDTSIGAFDEMTEEIAGTLASTAEAALDRADRTQTLRERERESRIQAERLERVNQLNDEIRTITQALIRVRSRDAITQRVCDSLTSLDRFTYAWIGDPDPAASEMRASTQAGSPRHHLDTVSLNFEPSNTLPSVRAARERTTVTEPRIAAAPHQTEWRDVALQHGFQSVISVPLVYDGFLYGVMAIYSEQADAFDDRTKSVLTELGELVGYALNTSDQRNALLGGGTVDVTFDLTGTTDLFIQLADHVSADIRILNITPRSEETYLVHFVCEDAEDEKVQTVADGLSSIDELRVISEADQTMFEAVVIGDCLVTTLATVGVNIRSVVAAGTHCRVTGSLPEGRAHQTLVQQLKDEYPDIDVAIHQRGTSSPALPWMGLLNDALTERQRDILATTYYSGYFDQQRKRTGTEIADLLGISQPAFSTQLRAAQRNLLSPIFDHESG</sequence>
<dbReference type="Pfam" id="PF08447">
    <property type="entry name" value="PAS_3"/>
    <property type="match status" value="1"/>
</dbReference>
<evidence type="ECO:0000256" key="4">
    <source>
        <dbReference type="ARBA" id="ARBA00022679"/>
    </source>
</evidence>
<evidence type="ECO:0000313" key="11">
    <source>
        <dbReference type="Proteomes" id="UP001596118"/>
    </source>
</evidence>
<feature type="domain" description="PAS" evidence="8">
    <location>
        <begin position="138"/>
        <end position="208"/>
    </location>
</feature>
<evidence type="ECO:0000259" key="9">
    <source>
        <dbReference type="PROSITE" id="PS50113"/>
    </source>
</evidence>